<protein>
    <recommendedName>
        <fullName evidence="1">ATP-grasp domain-containing protein</fullName>
    </recommendedName>
</protein>
<organism evidence="2 3">
    <name type="scientific">Chamaesiphon polymorphus CCALA 037</name>
    <dbReference type="NCBI Taxonomy" id="2107692"/>
    <lineage>
        <taxon>Bacteria</taxon>
        <taxon>Bacillati</taxon>
        <taxon>Cyanobacteriota</taxon>
        <taxon>Cyanophyceae</taxon>
        <taxon>Gomontiellales</taxon>
        <taxon>Chamaesiphonaceae</taxon>
        <taxon>Chamaesiphon</taxon>
    </lineage>
</organism>
<dbReference type="RefSeq" id="WP_106307055.1">
    <property type="nucleotide sequence ID" value="NZ_PVWO01000220.1"/>
</dbReference>
<sequence length="267" mass="30488">MRFIFPSDYFKPKRVDSAYAEQFALLGDRGCANSLISLENLSLDSSTIYPEPNPGEQLIYRGWMLAPDDYSLLVNAVKNAGAEMWIDRDEYLRTHYLPNWYPLLHDLTPETYFFDVDDRLEAKLTELGWSQFFIKDYVKSLKTSTGSIINSPSAINSLVGEMQKFRGTIEGGICVRKVEDFITETERRYFVINGRVFAASPDLEIPAIVTECSRRIDSKFFSVDTIDRRDGVTRIVEIGDGQVSGLVGWTVDRFADLWTELTIDNIK</sequence>
<accession>A0A2T1GCF3</accession>
<reference evidence="2 3" key="1">
    <citation type="submission" date="2018-03" db="EMBL/GenBank/DDBJ databases">
        <title>The ancient ancestry and fast evolution of plastids.</title>
        <authorList>
            <person name="Moore K.R."/>
            <person name="Magnabosco C."/>
            <person name="Momper L."/>
            <person name="Gold D.A."/>
            <person name="Bosak T."/>
            <person name="Fournier G.P."/>
        </authorList>
    </citation>
    <scope>NUCLEOTIDE SEQUENCE [LARGE SCALE GENOMIC DNA]</scope>
    <source>
        <strain evidence="2 3">CCALA 037</strain>
    </source>
</reference>
<keyword evidence="3" id="KW-1185">Reference proteome</keyword>
<evidence type="ECO:0000259" key="1">
    <source>
        <dbReference type="Pfam" id="PF14243"/>
    </source>
</evidence>
<dbReference type="Pfam" id="PF14243">
    <property type="entry name" value="R2K_3"/>
    <property type="match status" value="1"/>
</dbReference>
<proteinExistence type="predicted"/>
<comment type="caution">
    <text evidence="2">The sequence shown here is derived from an EMBL/GenBank/DDBJ whole genome shotgun (WGS) entry which is preliminary data.</text>
</comment>
<dbReference type="Proteomes" id="UP000238937">
    <property type="component" value="Unassembled WGS sequence"/>
</dbReference>
<dbReference type="AlphaFoldDB" id="A0A2T1GCF3"/>
<gene>
    <name evidence="2" type="ORF">C7B77_16530</name>
</gene>
<dbReference type="OrthoDB" id="5355744at2"/>
<dbReference type="InterPro" id="IPR025643">
    <property type="entry name" value="R2K_3"/>
</dbReference>
<evidence type="ECO:0000313" key="3">
    <source>
        <dbReference type="Proteomes" id="UP000238937"/>
    </source>
</evidence>
<name>A0A2T1GCF3_9CYAN</name>
<evidence type="ECO:0000313" key="2">
    <source>
        <dbReference type="EMBL" id="PSB54972.1"/>
    </source>
</evidence>
<feature type="domain" description="ATP-grasp" evidence="1">
    <location>
        <begin position="126"/>
        <end position="261"/>
    </location>
</feature>
<dbReference type="EMBL" id="PVWO01000220">
    <property type="protein sequence ID" value="PSB54972.1"/>
    <property type="molecule type" value="Genomic_DNA"/>
</dbReference>